<comment type="caution">
    <text evidence="1">The sequence shown here is derived from an EMBL/GenBank/DDBJ whole genome shotgun (WGS) entry which is preliminary data.</text>
</comment>
<evidence type="ECO:0000313" key="1">
    <source>
        <dbReference type="EMBL" id="KAJ8127736.1"/>
    </source>
</evidence>
<dbReference type="EMBL" id="JAPUUL010001317">
    <property type="protein sequence ID" value="KAJ8127736.1"/>
    <property type="molecule type" value="Genomic_DNA"/>
</dbReference>
<accession>A0ACC2JJW6</accession>
<protein>
    <submittedName>
        <fullName evidence="1">Uncharacterized protein</fullName>
    </submittedName>
</protein>
<sequence>MRLIDTTTFELQNFPQGGVHQQPYAILSHRWIGDKEITFKDFGDCVEKLKSGTGPPGSSPIDKIRGACEVARGRGLKWLWMDTCCIDKSDTREYAEAINSMFNWYRSAKLCITYLSDVKWHGGSGPDMFKSVERDAESLWFSRGWTLQELLAPPQLEFYDMNWKCMGNKKDLARVLADITGIDALYHTGEKHLSEAVSNGPRLLTYPVLGNIPSADSSCSSALL</sequence>
<proteinExistence type="predicted"/>
<dbReference type="Proteomes" id="UP001153332">
    <property type="component" value="Unassembled WGS sequence"/>
</dbReference>
<organism evidence="1 2">
    <name type="scientific">Lasiodiplodia mahajangana</name>
    <dbReference type="NCBI Taxonomy" id="1108764"/>
    <lineage>
        <taxon>Eukaryota</taxon>
        <taxon>Fungi</taxon>
        <taxon>Dikarya</taxon>
        <taxon>Ascomycota</taxon>
        <taxon>Pezizomycotina</taxon>
        <taxon>Dothideomycetes</taxon>
        <taxon>Dothideomycetes incertae sedis</taxon>
        <taxon>Botryosphaeriales</taxon>
        <taxon>Botryosphaeriaceae</taxon>
        <taxon>Lasiodiplodia</taxon>
    </lineage>
</organism>
<keyword evidence="2" id="KW-1185">Reference proteome</keyword>
<reference evidence="1" key="1">
    <citation type="submission" date="2022-12" db="EMBL/GenBank/DDBJ databases">
        <title>Genome Sequence of Lasiodiplodia mahajangana.</title>
        <authorList>
            <person name="Buettner E."/>
        </authorList>
    </citation>
    <scope>NUCLEOTIDE SEQUENCE</scope>
    <source>
        <strain evidence="1">VT137</strain>
    </source>
</reference>
<evidence type="ECO:0000313" key="2">
    <source>
        <dbReference type="Proteomes" id="UP001153332"/>
    </source>
</evidence>
<gene>
    <name evidence="1" type="ORF">O1611_g5902</name>
</gene>
<name>A0ACC2JJW6_9PEZI</name>